<accession>A0A330L1Q0</accession>
<protein>
    <submittedName>
        <fullName evidence="1">Uncharacterized protein</fullName>
    </submittedName>
</protein>
<sequence>MLDPKLANWIWEVIKVGLLEDDIEKAKAMIAALYDRGLELPSQIETMLLEIWSSGDESALWDLALLSAEKAFFDVRESVLLIALLVCKGKLGIKTAFGLLGFVGFNLNELDPSIRHVIDVVWLLRHDSEAGVMEAEDDTLLAEALERVLNEYRTKDR</sequence>
<reference evidence="2" key="1">
    <citation type="submission" date="2018-04" db="EMBL/GenBank/DDBJ databases">
        <authorList>
            <person name="Lucker S."/>
            <person name="Sakoula D."/>
        </authorList>
    </citation>
    <scope>NUCLEOTIDE SEQUENCE [LARGE SCALE GENOMIC DNA]</scope>
</reference>
<dbReference type="EMBL" id="OUNR01000001">
    <property type="protein sequence ID" value="SPP63179.1"/>
    <property type="molecule type" value="Genomic_DNA"/>
</dbReference>
<dbReference type="OrthoDB" id="9787654at2"/>
<dbReference type="RefSeq" id="WP_121987750.1">
    <property type="nucleotide sequence ID" value="NZ_OUNR01000001.1"/>
</dbReference>
<proteinExistence type="predicted"/>
<organism evidence="1 2">
    <name type="scientific">Nitrospira lenta</name>
    <dbReference type="NCBI Taxonomy" id="1436998"/>
    <lineage>
        <taxon>Bacteria</taxon>
        <taxon>Pseudomonadati</taxon>
        <taxon>Nitrospirota</taxon>
        <taxon>Nitrospiria</taxon>
        <taxon>Nitrospirales</taxon>
        <taxon>Nitrospiraceae</taxon>
        <taxon>Nitrospira</taxon>
    </lineage>
</organism>
<evidence type="ECO:0000313" key="2">
    <source>
        <dbReference type="Proteomes" id="UP000248168"/>
    </source>
</evidence>
<gene>
    <name evidence="1" type="ORF">NITLEN_10265</name>
</gene>
<keyword evidence="2" id="KW-1185">Reference proteome</keyword>
<dbReference type="InParanoid" id="A0A330L1Q0"/>
<dbReference type="AlphaFoldDB" id="A0A330L1Q0"/>
<dbReference type="Proteomes" id="UP000248168">
    <property type="component" value="Unassembled WGS sequence"/>
</dbReference>
<name>A0A330L1Q0_9BACT</name>
<evidence type="ECO:0000313" key="1">
    <source>
        <dbReference type="EMBL" id="SPP63179.1"/>
    </source>
</evidence>